<keyword evidence="4" id="KW-0346">Stress response</keyword>
<evidence type="ECO:0000313" key="9">
    <source>
        <dbReference type="Proteomes" id="UP000604117"/>
    </source>
</evidence>
<dbReference type="Proteomes" id="UP000604117">
    <property type="component" value="Unassembled WGS sequence"/>
</dbReference>
<dbReference type="EMBL" id="BONE01000004">
    <property type="protein sequence ID" value="GIF71315.1"/>
    <property type="molecule type" value="Genomic_DNA"/>
</dbReference>
<evidence type="ECO:0000256" key="2">
    <source>
        <dbReference type="ARBA" id="ARBA00022741"/>
    </source>
</evidence>
<evidence type="ECO:0000256" key="7">
    <source>
        <dbReference type="SAM" id="Phobius"/>
    </source>
</evidence>
<evidence type="ECO:0000256" key="6">
    <source>
        <dbReference type="SAM" id="MobiDB-lite"/>
    </source>
</evidence>
<protein>
    <recommendedName>
        <fullName evidence="10">Hsp70 protein</fullName>
    </recommendedName>
</protein>
<dbReference type="Gene3D" id="3.30.420.40">
    <property type="match status" value="2"/>
</dbReference>
<feature type="transmembrane region" description="Helical" evidence="7">
    <location>
        <begin position="560"/>
        <end position="585"/>
    </location>
</feature>
<dbReference type="Gene3D" id="3.90.640.10">
    <property type="entry name" value="Actin, Chain A, domain 4"/>
    <property type="match status" value="1"/>
</dbReference>
<keyword evidence="7" id="KW-0812">Transmembrane</keyword>
<dbReference type="PRINTS" id="PR00301">
    <property type="entry name" value="HEATSHOCK70"/>
</dbReference>
<gene>
    <name evidence="8" type="ORF">Asi02nite_08330</name>
</gene>
<evidence type="ECO:0000256" key="1">
    <source>
        <dbReference type="ARBA" id="ARBA00007381"/>
    </source>
</evidence>
<sequence>MSPGAALGVDFGTSHTVAVVRWPDGRARPLLVDGSPLLPSAVYAPPGDAPLVAGRDAVHSARLDPARFEPNPKRRVDDGSVLLGERDIPVGDLVGAVLGRLAEEWRRTVGDLTTGEVTADTPPALTLTCPAIWGATRRELLSRAAADAGLGEGRLVAEPVAAATYFAEVLGRDVPIGSAVVVHDFGAGTFDASVVVRRATGFEVLAVDGRADLGGLDVDAALVEHLATTYAPAHPQAWQRLREPVTVEDRRAKRQLWDDVRVAKERLSRSPSADLVIPLCDVEAHLTRAELEKVAMPILAQTVQVTKAVIEAAALPPGNRAGVFLVGGSSRIPLLATLLHRELGEPPVVIEQPELVVAEGAVLAATAVLASAPAAVPVTGEFPKIVEPANGALAAIAPVSPAPPAGSQAAPPDKPPKPGDLDQPGKADKPGDGGSAPDPDRTPARPVIASAPVAVAANGARTATPAKAKPEPVPSFPPGRAAVPTRPARNASRPSRFGRDTLAEPALVADLRALSGHDEPRVYPYPEPAPARVRRDDRPPVWDAPKPAPRPRRSGGFGRFLRALFSLLLLVALPVVAAVVAFHYATGDSYTDIIDGIRRWLGELR</sequence>
<dbReference type="SUPFAM" id="SSF53067">
    <property type="entry name" value="Actin-like ATPase domain"/>
    <property type="match status" value="2"/>
</dbReference>
<evidence type="ECO:0000256" key="4">
    <source>
        <dbReference type="ARBA" id="ARBA00023016"/>
    </source>
</evidence>
<comment type="caution">
    <text evidence="8">The sequence shown here is derived from an EMBL/GenBank/DDBJ whole genome shotgun (WGS) entry which is preliminary data.</text>
</comment>
<keyword evidence="5" id="KW-0143">Chaperone</keyword>
<keyword evidence="2" id="KW-0547">Nucleotide-binding</keyword>
<evidence type="ECO:0000256" key="5">
    <source>
        <dbReference type="ARBA" id="ARBA00023186"/>
    </source>
</evidence>
<accession>A0ABQ4CJ56</accession>
<feature type="compositionally biased region" description="Basic and acidic residues" evidence="6">
    <location>
        <begin position="414"/>
        <end position="431"/>
    </location>
</feature>
<keyword evidence="9" id="KW-1185">Reference proteome</keyword>
<comment type="similarity">
    <text evidence="1">Belongs to the heat shock protein 70 family.</text>
</comment>
<reference evidence="8 9" key="1">
    <citation type="submission" date="2021-01" db="EMBL/GenBank/DDBJ databases">
        <title>Whole genome shotgun sequence of Asanoa siamensis NBRC 107932.</title>
        <authorList>
            <person name="Komaki H."/>
            <person name="Tamura T."/>
        </authorList>
    </citation>
    <scope>NUCLEOTIDE SEQUENCE [LARGE SCALE GENOMIC DNA]</scope>
    <source>
        <strain evidence="8 9">NBRC 107932</strain>
    </source>
</reference>
<evidence type="ECO:0008006" key="10">
    <source>
        <dbReference type="Google" id="ProtNLM"/>
    </source>
</evidence>
<dbReference type="RefSeq" id="WP_203710797.1">
    <property type="nucleotide sequence ID" value="NZ_BONE01000004.1"/>
</dbReference>
<evidence type="ECO:0000313" key="8">
    <source>
        <dbReference type="EMBL" id="GIF71315.1"/>
    </source>
</evidence>
<keyword evidence="7" id="KW-1133">Transmembrane helix</keyword>
<proteinExistence type="inferred from homology"/>
<keyword evidence="3" id="KW-0067">ATP-binding</keyword>
<dbReference type="InterPro" id="IPR018181">
    <property type="entry name" value="Heat_shock_70_CS"/>
</dbReference>
<dbReference type="PANTHER" id="PTHR45639">
    <property type="entry name" value="HSC70CB, ISOFORM G-RELATED"/>
    <property type="match status" value="1"/>
</dbReference>
<dbReference type="PROSITE" id="PS01036">
    <property type="entry name" value="HSP70_3"/>
    <property type="match status" value="1"/>
</dbReference>
<feature type="compositionally biased region" description="Low complexity" evidence="6">
    <location>
        <begin position="458"/>
        <end position="467"/>
    </location>
</feature>
<name>A0ABQ4CJ56_9ACTN</name>
<keyword evidence="7" id="KW-0472">Membrane</keyword>
<feature type="region of interest" description="Disordered" evidence="6">
    <location>
        <begin position="458"/>
        <end position="502"/>
    </location>
</feature>
<organism evidence="8 9">
    <name type="scientific">Asanoa siamensis</name>
    <dbReference type="NCBI Taxonomy" id="926357"/>
    <lineage>
        <taxon>Bacteria</taxon>
        <taxon>Bacillati</taxon>
        <taxon>Actinomycetota</taxon>
        <taxon>Actinomycetes</taxon>
        <taxon>Micromonosporales</taxon>
        <taxon>Micromonosporaceae</taxon>
        <taxon>Asanoa</taxon>
    </lineage>
</organism>
<feature type="compositionally biased region" description="Low complexity" evidence="6">
    <location>
        <begin position="397"/>
        <end position="411"/>
    </location>
</feature>
<feature type="region of interest" description="Disordered" evidence="6">
    <location>
        <begin position="518"/>
        <end position="552"/>
    </location>
</feature>
<feature type="region of interest" description="Disordered" evidence="6">
    <location>
        <begin position="397"/>
        <end position="445"/>
    </location>
</feature>
<dbReference type="InterPro" id="IPR043129">
    <property type="entry name" value="ATPase_NBD"/>
</dbReference>
<dbReference type="Pfam" id="PF00012">
    <property type="entry name" value="HSP70"/>
    <property type="match status" value="1"/>
</dbReference>
<dbReference type="InterPro" id="IPR013126">
    <property type="entry name" value="Hsp_70_fam"/>
</dbReference>
<evidence type="ECO:0000256" key="3">
    <source>
        <dbReference type="ARBA" id="ARBA00022840"/>
    </source>
</evidence>